<comment type="caution">
    <text evidence="2">The sequence shown here is derived from an EMBL/GenBank/DDBJ whole genome shotgun (WGS) entry which is preliminary data.</text>
</comment>
<dbReference type="EMBL" id="PTRA01000001">
    <property type="protein sequence ID" value="PQA59272.1"/>
    <property type="molecule type" value="Genomic_DNA"/>
</dbReference>
<dbReference type="PANTHER" id="PTHR43798">
    <property type="entry name" value="MONOACYLGLYCEROL LIPASE"/>
    <property type="match status" value="1"/>
</dbReference>
<keyword evidence="3" id="KW-1185">Reference proteome</keyword>
<evidence type="ECO:0000313" key="3">
    <source>
        <dbReference type="Proteomes" id="UP000239590"/>
    </source>
</evidence>
<feature type="domain" description="AB hydrolase-1" evidence="1">
    <location>
        <begin position="4"/>
        <end position="226"/>
    </location>
</feature>
<dbReference type="Gene3D" id="3.40.50.1820">
    <property type="entry name" value="alpha/beta hydrolase"/>
    <property type="match status" value="1"/>
</dbReference>
<dbReference type="InterPro" id="IPR000073">
    <property type="entry name" value="AB_hydrolase_1"/>
</dbReference>
<gene>
    <name evidence="2" type="ORF">C5O19_06355</name>
</gene>
<dbReference type="SUPFAM" id="SSF53474">
    <property type="entry name" value="alpha/beta-Hydrolases"/>
    <property type="match status" value="1"/>
</dbReference>
<keyword evidence="2" id="KW-0378">Hydrolase</keyword>
<name>A0A2S7ING7_9BACT</name>
<evidence type="ECO:0000259" key="1">
    <source>
        <dbReference type="Pfam" id="PF00561"/>
    </source>
</evidence>
<dbReference type="InterPro" id="IPR029058">
    <property type="entry name" value="AB_hydrolase_fold"/>
</dbReference>
<protein>
    <submittedName>
        <fullName evidence="2">Alpha/beta hydrolase</fullName>
    </submittedName>
</protein>
<proteinExistence type="predicted"/>
<dbReference type="InterPro" id="IPR050266">
    <property type="entry name" value="AB_hydrolase_sf"/>
</dbReference>
<organism evidence="2 3">
    <name type="scientific">Siphonobacter curvatus</name>
    <dbReference type="NCBI Taxonomy" id="2094562"/>
    <lineage>
        <taxon>Bacteria</taxon>
        <taxon>Pseudomonadati</taxon>
        <taxon>Bacteroidota</taxon>
        <taxon>Cytophagia</taxon>
        <taxon>Cytophagales</taxon>
        <taxon>Cytophagaceae</taxon>
        <taxon>Siphonobacter</taxon>
    </lineage>
</organism>
<sequence length="246" mass="27604">MIVPLILLHGYGEDLKVWDSIKAAFWPNKNVITPTYASRSDLTSIDEYAEAVYQELTAQGVERGVIIGHSMGGYIALALAEKHPEFIAGLGLFHSTAYADTEEKKENRRKNIAAIDEKGPEAFLKTFVKNMYSDEYAESHPGQLQEHVTHVSQIPPAALKAGMQAMMNRPDRRQVLQQANYPVLFIIGMKDKAVKPEEALEQTHLAKNTSQLILEKAGHMGMVEEPDECLEAIQAFWQRIEREDAL</sequence>
<dbReference type="AlphaFoldDB" id="A0A2S7ING7"/>
<dbReference type="RefSeq" id="WP_104710638.1">
    <property type="nucleotide sequence ID" value="NZ_PTRA01000001.1"/>
</dbReference>
<dbReference type="Proteomes" id="UP000239590">
    <property type="component" value="Unassembled WGS sequence"/>
</dbReference>
<dbReference type="GO" id="GO:0016787">
    <property type="term" value="F:hydrolase activity"/>
    <property type="evidence" value="ECO:0007669"/>
    <property type="project" value="UniProtKB-KW"/>
</dbReference>
<reference evidence="3" key="1">
    <citation type="submission" date="2018-02" db="EMBL/GenBank/DDBJ databases">
        <title>Genome sequencing of Solimonas sp. HR-BB.</title>
        <authorList>
            <person name="Lee Y."/>
            <person name="Jeon C.O."/>
        </authorList>
    </citation>
    <scope>NUCLEOTIDE SEQUENCE [LARGE SCALE GENOMIC DNA]</scope>
    <source>
        <strain evidence="3">HR-U</strain>
    </source>
</reference>
<dbReference type="OrthoDB" id="252464at2"/>
<dbReference type="PRINTS" id="PR00111">
    <property type="entry name" value="ABHYDROLASE"/>
</dbReference>
<accession>A0A2S7ING7</accession>
<evidence type="ECO:0000313" key="2">
    <source>
        <dbReference type="EMBL" id="PQA59272.1"/>
    </source>
</evidence>
<dbReference type="Pfam" id="PF00561">
    <property type="entry name" value="Abhydrolase_1"/>
    <property type="match status" value="1"/>
</dbReference>